<gene>
    <name evidence="4" type="ORF">WMSIL1_LOCUS12934</name>
</gene>
<name>A0A564Z7Z7_HYMDI</name>
<dbReference type="InterPro" id="IPR002172">
    <property type="entry name" value="LDrepeatLR_classA_rpt"/>
</dbReference>
<evidence type="ECO:0000256" key="2">
    <source>
        <dbReference type="PROSITE-ProRule" id="PRU00124"/>
    </source>
</evidence>
<dbReference type="CDD" id="cd00112">
    <property type="entry name" value="LDLa"/>
    <property type="match status" value="1"/>
</dbReference>
<dbReference type="PANTHER" id="PTHR20967">
    <property type="entry name" value="PROHORMONE-4"/>
    <property type="match status" value="1"/>
</dbReference>
<dbReference type="InterPro" id="IPR053103">
    <property type="entry name" value="IDLSRF-like_peptide"/>
</dbReference>
<accession>A0A564Z7Z7</accession>
<reference evidence="4 5" key="1">
    <citation type="submission" date="2019-07" db="EMBL/GenBank/DDBJ databases">
        <authorList>
            <person name="Jastrzebski P J."/>
            <person name="Paukszto L."/>
            <person name="Jastrzebski P J."/>
        </authorList>
    </citation>
    <scope>NUCLEOTIDE SEQUENCE [LARGE SCALE GENOMIC DNA]</scope>
    <source>
        <strain evidence="4 5">WMS-il1</strain>
    </source>
</reference>
<organism evidence="4 5">
    <name type="scientific">Hymenolepis diminuta</name>
    <name type="common">Rat tapeworm</name>
    <dbReference type="NCBI Taxonomy" id="6216"/>
    <lineage>
        <taxon>Eukaryota</taxon>
        <taxon>Metazoa</taxon>
        <taxon>Spiralia</taxon>
        <taxon>Lophotrochozoa</taxon>
        <taxon>Platyhelminthes</taxon>
        <taxon>Cestoda</taxon>
        <taxon>Eucestoda</taxon>
        <taxon>Cyclophyllidea</taxon>
        <taxon>Hymenolepididae</taxon>
        <taxon>Hymenolepis</taxon>
    </lineage>
</organism>
<dbReference type="InterPro" id="IPR036055">
    <property type="entry name" value="LDL_receptor-like_sf"/>
</dbReference>
<dbReference type="PROSITE" id="PS50068">
    <property type="entry name" value="LDLRA_2"/>
    <property type="match status" value="1"/>
</dbReference>
<dbReference type="Gene3D" id="2.40.128.620">
    <property type="match status" value="1"/>
</dbReference>
<dbReference type="PANTHER" id="PTHR20967:SF0">
    <property type="entry name" value="PROHORMONE-4"/>
    <property type="match status" value="1"/>
</dbReference>
<evidence type="ECO:0000313" key="5">
    <source>
        <dbReference type="Proteomes" id="UP000321570"/>
    </source>
</evidence>
<dbReference type="AlphaFoldDB" id="A0A564Z7Z7"/>
<keyword evidence="5" id="KW-1185">Reference proteome</keyword>
<evidence type="ECO:0000256" key="1">
    <source>
        <dbReference type="ARBA" id="ARBA00023157"/>
    </source>
</evidence>
<keyword evidence="1" id="KW-1015">Disulfide bond</keyword>
<feature type="signal peptide" evidence="3">
    <location>
        <begin position="1"/>
        <end position="25"/>
    </location>
</feature>
<comment type="caution">
    <text evidence="2">Lacks conserved residue(s) required for the propagation of feature annotation.</text>
</comment>
<sequence length="196" mass="22277">MTLVKIISLSISLGILIFLHGRAECSRIPINFANEGEHRNITLANTCPETRPWPCRTGNRCLAFDFICDGEKDCADGYDENEELCIAKQRPPVEYLVQFITKYHDWLIPDILGEGSPLVLAKMLVQSPTIEDYASAVHLNKEQFSNLYSALEGVYLRKEMQLVLLGMPLGAWSELYYLFNRIITSGFVKNLEEIDE</sequence>
<proteinExistence type="predicted"/>
<dbReference type="Proteomes" id="UP000321570">
    <property type="component" value="Unassembled WGS sequence"/>
</dbReference>
<dbReference type="EMBL" id="CABIJS010000666">
    <property type="protein sequence ID" value="VUZ54904.1"/>
    <property type="molecule type" value="Genomic_DNA"/>
</dbReference>
<protein>
    <submittedName>
        <fullName evidence="4">Uncharacterized protein</fullName>
    </submittedName>
</protein>
<evidence type="ECO:0000256" key="3">
    <source>
        <dbReference type="SAM" id="SignalP"/>
    </source>
</evidence>
<keyword evidence="3" id="KW-0732">Signal</keyword>
<dbReference type="SMART" id="SM00192">
    <property type="entry name" value="LDLa"/>
    <property type="match status" value="1"/>
</dbReference>
<evidence type="ECO:0000313" key="4">
    <source>
        <dbReference type="EMBL" id="VUZ54904.1"/>
    </source>
</evidence>
<dbReference type="SUPFAM" id="SSF57424">
    <property type="entry name" value="LDL receptor-like module"/>
    <property type="match status" value="1"/>
</dbReference>
<feature type="chain" id="PRO_5022100047" evidence="3">
    <location>
        <begin position="26"/>
        <end position="196"/>
    </location>
</feature>